<dbReference type="GO" id="GO:0005096">
    <property type="term" value="F:GTPase activator activity"/>
    <property type="evidence" value="ECO:0007669"/>
    <property type="project" value="UniProtKB-KW"/>
</dbReference>
<evidence type="ECO:0000313" key="13">
    <source>
        <dbReference type="EMBL" id="CEJ62365.1"/>
    </source>
</evidence>
<dbReference type="InterPro" id="IPR035969">
    <property type="entry name" value="Rab-GAP_TBC_sf"/>
</dbReference>
<comment type="subcellular location">
    <subcellularLocation>
        <location evidence="1">Cytoplasm</location>
    </subcellularLocation>
</comment>
<feature type="compositionally biased region" description="Polar residues" evidence="11">
    <location>
        <begin position="257"/>
        <end position="285"/>
    </location>
</feature>
<evidence type="ECO:0000256" key="1">
    <source>
        <dbReference type="ARBA" id="ARBA00004496"/>
    </source>
</evidence>
<evidence type="ECO:0000256" key="9">
    <source>
        <dbReference type="ARBA" id="ARBA00072088"/>
    </source>
</evidence>
<dbReference type="SUPFAM" id="SSF47923">
    <property type="entry name" value="Ypt/Rab-GAP domain of gyp1p"/>
    <property type="match status" value="2"/>
</dbReference>
<dbReference type="EMBL" id="CDHK01000015">
    <property type="protein sequence ID" value="CEJ62365.1"/>
    <property type="molecule type" value="Genomic_DNA"/>
</dbReference>
<dbReference type="AlphaFoldDB" id="A0A0F7U3R7"/>
<keyword evidence="7 10" id="KW-0175">Coiled coil</keyword>
<dbReference type="FunFam" id="1.10.472.80:FF:000044">
    <property type="entry name" value="GTPase-activating protein GYP5"/>
    <property type="match status" value="1"/>
</dbReference>
<dbReference type="InterPro" id="IPR000195">
    <property type="entry name" value="Rab-GAP-TBC_dom"/>
</dbReference>
<dbReference type="GO" id="GO:0005737">
    <property type="term" value="C:cytoplasm"/>
    <property type="evidence" value="ECO:0007669"/>
    <property type="project" value="UniProtKB-SubCell"/>
</dbReference>
<feature type="compositionally biased region" description="Low complexity" evidence="11">
    <location>
        <begin position="210"/>
        <end position="225"/>
    </location>
</feature>
<evidence type="ECO:0000256" key="3">
    <source>
        <dbReference type="ARBA" id="ARBA00022468"/>
    </source>
</evidence>
<dbReference type="OrthoDB" id="295078at2759"/>
<dbReference type="GO" id="GO:0016192">
    <property type="term" value="P:vesicle-mediated transport"/>
    <property type="evidence" value="ECO:0007669"/>
    <property type="project" value="UniProtKB-KW"/>
</dbReference>
<evidence type="ECO:0000256" key="2">
    <source>
        <dbReference type="ARBA" id="ARBA00022448"/>
    </source>
</evidence>
<organism evidence="13 14">
    <name type="scientific">Penicillium brasilianum</name>
    <dbReference type="NCBI Taxonomy" id="104259"/>
    <lineage>
        <taxon>Eukaryota</taxon>
        <taxon>Fungi</taxon>
        <taxon>Dikarya</taxon>
        <taxon>Ascomycota</taxon>
        <taxon>Pezizomycotina</taxon>
        <taxon>Eurotiomycetes</taxon>
        <taxon>Eurotiomycetidae</taxon>
        <taxon>Eurotiales</taxon>
        <taxon>Aspergillaceae</taxon>
        <taxon>Penicillium</taxon>
    </lineage>
</organism>
<keyword evidence="4" id="KW-0963">Cytoplasm</keyword>
<feature type="region of interest" description="Disordered" evidence="11">
    <location>
        <begin position="465"/>
        <end position="525"/>
    </location>
</feature>
<feature type="compositionally biased region" description="Basic and acidic residues" evidence="11">
    <location>
        <begin position="307"/>
        <end position="321"/>
    </location>
</feature>
<feature type="domain" description="Rab-GAP TBC" evidence="12">
    <location>
        <begin position="430"/>
        <end position="690"/>
    </location>
</feature>
<evidence type="ECO:0000256" key="7">
    <source>
        <dbReference type="ARBA" id="ARBA00023054"/>
    </source>
</evidence>
<feature type="compositionally biased region" description="Polar residues" evidence="11">
    <location>
        <begin position="28"/>
        <end position="39"/>
    </location>
</feature>
<protein>
    <recommendedName>
        <fullName evidence="9">GTPase-activating protein GYP5</fullName>
    </recommendedName>
</protein>
<feature type="coiled-coil region" evidence="10">
    <location>
        <begin position="840"/>
        <end position="910"/>
    </location>
</feature>
<dbReference type="SMART" id="SM00164">
    <property type="entry name" value="TBC"/>
    <property type="match status" value="1"/>
</dbReference>
<accession>A0A0F7U3R7</accession>
<feature type="compositionally biased region" description="Low complexity" evidence="11">
    <location>
        <begin position="333"/>
        <end position="345"/>
    </location>
</feature>
<reference evidence="14" key="1">
    <citation type="journal article" date="2015" name="Genome Announc.">
        <title>Draft genome sequence of the fungus Penicillium brasilianum MG11.</title>
        <authorList>
            <person name="Horn F."/>
            <person name="Linde J."/>
            <person name="Mattern D.J."/>
            <person name="Walther G."/>
            <person name="Guthke R."/>
            <person name="Brakhage A.A."/>
            <person name="Valiante V."/>
        </authorList>
    </citation>
    <scope>NUCLEOTIDE SEQUENCE [LARGE SCALE GENOMIC DNA]</scope>
    <source>
        <strain evidence="14">MG11</strain>
    </source>
</reference>
<dbReference type="GO" id="GO:0015031">
    <property type="term" value="P:protein transport"/>
    <property type="evidence" value="ECO:0007669"/>
    <property type="project" value="UniProtKB-KW"/>
</dbReference>
<keyword evidence="6" id="KW-0653">Protein transport</keyword>
<dbReference type="FunFam" id="1.10.10.750:FF:000003">
    <property type="entry name" value="GTPase activating protein (Evi5)"/>
    <property type="match status" value="1"/>
</dbReference>
<evidence type="ECO:0000259" key="12">
    <source>
        <dbReference type="PROSITE" id="PS50086"/>
    </source>
</evidence>
<proteinExistence type="inferred from homology"/>
<dbReference type="PROSITE" id="PS50086">
    <property type="entry name" value="TBC_RABGAP"/>
    <property type="match status" value="1"/>
</dbReference>
<keyword evidence="3" id="KW-0343">GTPase activation</keyword>
<feature type="compositionally biased region" description="Basic and acidic residues" evidence="11">
    <location>
        <begin position="114"/>
        <end position="132"/>
    </location>
</feature>
<feature type="compositionally biased region" description="Pro residues" evidence="11">
    <location>
        <begin position="226"/>
        <end position="247"/>
    </location>
</feature>
<comment type="similarity">
    <text evidence="8">Belongs to the GYP5 family.</text>
</comment>
<dbReference type="FunFam" id="1.10.8.270:FF:000066">
    <property type="entry name" value="GTPase activating protein (Gyp5), putative"/>
    <property type="match status" value="1"/>
</dbReference>
<dbReference type="PANTHER" id="PTHR47219:SF9">
    <property type="entry name" value="GTPASE ACTIVATING PROTEIN AND CENTROSOME-ASSOCIATED, ISOFORM B"/>
    <property type="match status" value="1"/>
</dbReference>
<evidence type="ECO:0000313" key="14">
    <source>
        <dbReference type="Proteomes" id="UP000042958"/>
    </source>
</evidence>
<dbReference type="Pfam" id="PF23436">
    <property type="entry name" value="RabGap-TBC_2"/>
    <property type="match status" value="1"/>
</dbReference>
<dbReference type="Proteomes" id="UP000042958">
    <property type="component" value="Unassembled WGS sequence"/>
</dbReference>
<dbReference type="STRING" id="104259.A0A0F7U3R7"/>
<keyword evidence="2" id="KW-0813">Transport</keyword>
<evidence type="ECO:0000256" key="4">
    <source>
        <dbReference type="ARBA" id="ARBA00022490"/>
    </source>
</evidence>
<evidence type="ECO:0000256" key="5">
    <source>
        <dbReference type="ARBA" id="ARBA00022892"/>
    </source>
</evidence>
<dbReference type="InterPro" id="IPR050302">
    <property type="entry name" value="Rab_GAP_TBC_domain"/>
</dbReference>
<evidence type="ECO:0000256" key="11">
    <source>
        <dbReference type="SAM" id="MobiDB-lite"/>
    </source>
</evidence>
<feature type="compositionally biased region" description="Basic residues" evidence="11">
    <location>
        <begin position="77"/>
        <end position="89"/>
    </location>
</feature>
<dbReference type="GO" id="GO:0031267">
    <property type="term" value="F:small GTPase binding"/>
    <property type="evidence" value="ECO:0007669"/>
    <property type="project" value="TreeGrafter"/>
</dbReference>
<keyword evidence="14" id="KW-1185">Reference proteome</keyword>
<dbReference type="Gene3D" id="1.10.8.270">
    <property type="entry name" value="putative rabgap domain of human tbc1 domain family member 14 like domains"/>
    <property type="match status" value="1"/>
</dbReference>
<feature type="region of interest" description="Disordered" evidence="11">
    <location>
        <begin position="1"/>
        <end position="345"/>
    </location>
</feature>
<dbReference type="PANTHER" id="PTHR47219">
    <property type="entry name" value="RAB GTPASE-ACTIVATING PROTEIN 1-LIKE"/>
    <property type="match status" value="1"/>
</dbReference>
<feature type="compositionally biased region" description="Polar residues" evidence="11">
    <location>
        <begin position="154"/>
        <end position="178"/>
    </location>
</feature>
<feature type="compositionally biased region" description="Low complexity" evidence="11">
    <location>
        <begin position="483"/>
        <end position="503"/>
    </location>
</feature>
<name>A0A0F7U3R7_PENBI</name>
<dbReference type="Gene3D" id="1.10.472.80">
    <property type="entry name" value="Ypt/Rab-GAP domain of gyp1p, domain 3"/>
    <property type="match status" value="1"/>
</dbReference>
<evidence type="ECO:0000256" key="8">
    <source>
        <dbReference type="ARBA" id="ARBA00061661"/>
    </source>
</evidence>
<keyword evidence="5" id="KW-0931">ER-Golgi transport</keyword>
<gene>
    <name evidence="13" type="ORF">PMG11_10866</name>
</gene>
<dbReference type="Gene3D" id="1.10.10.750">
    <property type="entry name" value="Ypt/Rab-GAP domain of gyp1p, domain 1"/>
    <property type="match status" value="1"/>
</dbReference>
<sequence>MSNRNSSDYAGESFDDAPEAPEHLNVTIPKSTSTRSLTDSPPVGSGASPEITDKPSFPSASQDEQGDETTDGGGSAGKKKNKRKNKKKAKQDEAEAMANVDADAEFEAVDTPIEDVKLDTTEKTKEEDKQDHILTPVEADDAGEGEETPRRNVAQKSPLLTSHRLSTASSLDEVNLTTSKDDELPPHQIATPKLNLGSPPVPPKDDVATPPSSGLIGLSGSLPSLPWGPPPVNKNPAPAAPPPPPSRKPSGPFAWFSRSSTSGKDIKSPPQNGRRNTSTSVSTVASGLDLVDGDTSSVHSRRPRRNSLKDQFKILRMREESALPENDEGSVRSGHASISHAGASPPIIPEENEDGILVAPAAPASGATSPGGVPPSTINPGLAPGTVSGFSQSATDAAAPVDWDLWQQLVNNGPQALASSEELNAAIKRGIPQTIRGVIWQILADCKIGELEEIYRELLARGTDKDHRTPSVQINGLNEKESIPSSRSSIRSNNSGSGTQSTSVIPSPSQETDPEKMAREQAVSEAARLKKAKDEASALSKLEKTIRRDLGARTSYSKYFVSQGSQESLFGLCKAYALYDEAVGYAQGMNFIVMPLLFNMDEADAFELLVKLMNKYRLREMFIAEMPGLHRSLYQFERLLEDLEPALYCHLRRRGVPPQLYATQWFLTLFAYRFPLQLVLRIYDLIFEEGLEVTILKFSIAIMRRNAEALLEMKDMSVLTTFLKERLFDAYIDKQPSASSILESGFFGSSGAADKETYRADLMVQDACAVPLTQETINSYTAEWEEKVRTEREREAELEGLRHTVSTQAARLRLLEERSEASDKEHVQLASELVHAKVENEELRDLTDALKLQVEQLKNVVDKQPGEVEEKLRLEMDRIMKRNIEVQNENRAMEDSMAEMEKELVATKMKWAEISEEHETLRQKWSDLRRALD</sequence>
<evidence type="ECO:0000256" key="10">
    <source>
        <dbReference type="SAM" id="Coils"/>
    </source>
</evidence>
<evidence type="ECO:0000256" key="6">
    <source>
        <dbReference type="ARBA" id="ARBA00022927"/>
    </source>
</evidence>